<dbReference type="Pfam" id="PF07647">
    <property type="entry name" value="SAM_2"/>
    <property type="match status" value="1"/>
</dbReference>
<feature type="domain" description="SAM" evidence="2">
    <location>
        <begin position="132"/>
        <end position="170"/>
    </location>
</feature>
<evidence type="ECO:0000313" key="4">
    <source>
        <dbReference type="Proteomes" id="UP001418222"/>
    </source>
</evidence>
<dbReference type="InterPro" id="IPR013761">
    <property type="entry name" value="SAM/pointed_sf"/>
</dbReference>
<evidence type="ECO:0000259" key="2">
    <source>
        <dbReference type="Pfam" id="PF07647"/>
    </source>
</evidence>
<name>A0AAP0B509_9ASPA</name>
<protein>
    <recommendedName>
        <fullName evidence="2">SAM domain-containing protein</fullName>
    </recommendedName>
</protein>
<reference evidence="3 4" key="1">
    <citation type="journal article" date="2022" name="Nat. Plants">
        <title>Genomes of leafy and leafless Platanthera orchids illuminate the evolution of mycoheterotrophy.</title>
        <authorList>
            <person name="Li M.H."/>
            <person name="Liu K.W."/>
            <person name="Li Z."/>
            <person name="Lu H.C."/>
            <person name="Ye Q.L."/>
            <person name="Zhang D."/>
            <person name="Wang J.Y."/>
            <person name="Li Y.F."/>
            <person name="Zhong Z.M."/>
            <person name="Liu X."/>
            <person name="Yu X."/>
            <person name="Liu D.K."/>
            <person name="Tu X.D."/>
            <person name="Liu B."/>
            <person name="Hao Y."/>
            <person name="Liao X.Y."/>
            <person name="Jiang Y.T."/>
            <person name="Sun W.H."/>
            <person name="Chen J."/>
            <person name="Chen Y.Q."/>
            <person name="Ai Y."/>
            <person name="Zhai J.W."/>
            <person name="Wu S.S."/>
            <person name="Zhou Z."/>
            <person name="Hsiao Y.Y."/>
            <person name="Wu W.L."/>
            <person name="Chen Y.Y."/>
            <person name="Lin Y.F."/>
            <person name="Hsu J.L."/>
            <person name="Li C.Y."/>
            <person name="Wang Z.W."/>
            <person name="Zhao X."/>
            <person name="Zhong W.Y."/>
            <person name="Ma X.K."/>
            <person name="Ma L."/>
            <person name="Huang J."/>
            <person name="Chen G.Z."/>
            <person name="Huang M.Z."/>
            <person name="Huang L."/>
            <person name="Peng D.H."/>
            <person name="Luo Y.B."/>
            <person name="Zou S.Q."/>
            <person name="Chen S.P."/>
            <person name="Lan S."/>
            <person name="Tsai W.C."/>
            <person name="Van de Peer Y."/>
            <person name="Liu Z.J."/>
        </authorList>
    </citation>
    <scope>NUCLEOTIDE SEQUENCE [LARGE SCALE GENOMIC DNA]</scope>
    <source>
        <strain evidence="3">Lor287</strain>
    </source>
</reference>
<sequence length="183" mass="20299">MDDLPTFNCDRGEEEEGNIDEWVVVKKQRFTILIPPPSPPAQQIMMEMRAKPSISQQPNAAYPIAKKGRANGSKNRPSSSSQAYGHGVGSMGAVNVVNLRMRAMNLERKLGGLPALLGATDHRFMAAVLLLESKKLSQYQLANLTTRMLKDMGMNTVGRRRKLIHAIDLLCRPYYYTSAPGIL</sequence>
<dbReference type="SUPFAM" id="SSF47769">
    <property type="entry name" value="SAM/Pointed domain"/>
    <property type="match status" value="1"/>
</dbReference>
<dbReference type="InterPro" id="IPR001660">
    <property type="entry name" value="SAM"/>
</dbReference>
<dbReference type="EMBL" id="JBBWWQ010000015">
    <property type="protein sequence ID" value="KAK8928357.1"/>
    <property type="molecule type" value="Genomic_DNA"/>
</dbReference>
<dbReference type="AlphaFoldDB" id="A0AAP0B509"/>
<proteinExistence type="predicted"/>
<keyword evidence="4" id="KW-1185">Reference proteome</keyword>
<organism evidence="3 4">
    <name type="scientific">Platanthera zijinensis</name>
    <dbReference type="NCBI Taxonomy" id="2320716"/>
    <lineage>
        <taxon>Eukaryota</taxon>
        <taxon>Viridiplantae</taxon>
        <taxon>Streptophyta</taxon>
        <taxon>Embryophyta</taxon>
        <taxon>Tracheophyta</taxon>
        <taxon>Spermatophyta</taxon>
        <taxon>Magnoliopsida</taxon>
        <taxon>Liliopsida</taxon>
        <taxon>Asparagales</taxon>
        <taxon>Orchidaceae</taxon>
        <taxon>Orchidoideae</taxon>
        <taxon>Orchideae</taxon>
        <taxon>Orchidinae</taxon>
        <taxon>Platanthera</taxon>
    </lineage>
</organism>
<dbReference type="CDD" id="cd09487">
    <property type="entry name" value="SAM_superfamily"/>
    <property type="match status" value="1"/>
</dbReference>
<gene>
    <name evidence="3" type="ORF">KSP39_PZI017928</name>
</gene>
<comment type="caution">
    <text evidence="3">The sequence shown here is derived from an EMBL/GenBank/DDBJ whole genome shotgun (WGS) entry which is preliminary data.</text>
</comment>
<feature type="compositionally biased region" description="Polar residues" evidence="1">
    <location>
        <begin position="72"/>
        <end position="83"/>
    </location>
</feature>
<evidence type="ECO:0000313" key="3">
    <source>
        <dbReference type="EMBL" id="KAK8928357.1"/>
    </source>
</evidence>
<feature type="region of interest" description="Disordered" evidence="1">
    <location>
        <begin position="67"/>
        <end position="86"/>
    </location>
</feature>
<accession>A0AAP0B509</accession>
<dbReference type="Gene3D" id="1.10.150.50">
    <property type="entry name" value="Transcription Factor, Ets-1"/>
    <property type="match status" value="1"/>
</dbReference>
<evidence type="ECO:0000256" key="1">
    <source>
        <dbReference type="SAM" id="MobiDB-lite"/>
    </source>
</evidence>
<dbReference type="Proteomes" id="UP001418222">
    <property type="component" value="Unassembled WGS sequence"/>
</dbReference>